<protein>
    <recommendedName>
        <fullName evidence="8">Rhodopsin domain-containing protein</fullName>
    </recommendedName>
</protein>
<sequence>MGTSVALVSWTLWSLGLVAIGCRFLSQRLLHGPSSSFIQFFAKFQVDDYLMLLTAVTFTGVVVSSNQVAINGSNYVPDDGRLDRYSPEELARAEWGSKMLVSLEEFMLATLWLVKACLLILYGRMTSGLRQAMAVKAVAVYCAIGFVVIQVLYLCVWCWPIYNYWAVPVPDDHPQCKTYHHHMITVTIFNVSSDLAMLCIPLPMIARARLPLRRKLVLCGVFSLGVLVVLVAVLNRYFNFTMPNDHVFLGWYNGEASTAVLIANIPFCWSLLRRVFALDSWAAGSSSSRAAAAAAAAANMSSVVTSNLKQRQNAGGPQVPAGTDSRKSYPYGHHGRKNKNSVYSTVSSFDGVGESESMERITGMEIELESACGRKRKEESLDGLSLASDLEAGTGNTAAGSRHRGIGITKTVVIEQRSSQHG</sequence>
<evidence type="ECO:0000256" key="4">
    <source>
        <dbReference type="ARBA" id="ARBA00023136"/>
    </source>
</evidence>
<name>A0AAE0HXU7_9PEZI</name>
<comment type="caution">
    <text evidence="9">The sequence shown here is derived from an EMBL/GenBank/DDBJ whole genome shotgun (WGS) entry which is preliminary data.</text>
</comment>
<keyword evidence="4 7" id="KW-0472">Membrane</keyword>
<dbReference type="Pfam" id="PF20684">
    <property type="entry name" value="Fung_rhodopsin"/>
    <property type="match status" value="1"/>
</dbReference>
<feature type="region of interest" description="Disordered" evidence="6">
    <location>
        <begin position="307"/>
        <end position="340"/>
    </location>
</feature>
<accession>A0AAE0HXU7</accession>
<dbReference type="InterPro" id="IPR052337">
    <property type="entry name" value="SAT4-like"/>
</dbReference>
<feature type="transmembrane region" description="Helical" evidence="7">
    <location>
        <begin position="106"/>
        <end position="125"/>
    </location>
</feature>
<feature type="transmembrane region" description="Helical" evidence="7">
    <location>
        <begin position="46"/>
        <end position="65"/>
    </location>
</feature>
<keyword evidence="10" id="KW-1185">Reference proteome</keyword>
<dbReference type="PANTHER" id="PTHR33048">
    <property type="entry name" value="PTH11-LIKE INTEGRAL MEMBRANE PROTEIN (AFU_ORTHOLOGUE AFUA_5G11245)"/>
    <property type="match status" value="1"/>
</dbReference>
<feature type="transmembrane region" description="Helical" evidence="7">
    <location>
        <begin position="250"/>
        <end position="272"/>
    </location>
</feature>
<dbReference type="GO" id="GO:0016020">
    <property type="term" value="C:membrane"/>
    <property type="evidence" value="ECO:0007669"/>
    <property type="project" value="UniProtKB-SubCell"/>
</dbReference>
<gene>
    <name evidence="9" type="ORF">B0H66DRAFT_627231</name>
</gene>
<feature type="transmembrane region" description="Helical" evidence="7">
    <location>
        <begin position="137"/>
        <end position="162"/>
    </location>
</feature>
<evidence type="ECO:0000259" key="8">
    <source>
        <dbReference type="Pfam" id="PF20684"/>
    </source>
</evidence>
<evidence type="ECO:0000256" key="3">
    <source>
        <dbReference type="ARBA" id="ARBA00022989"/>
    </source>
</evidence>
<evidence type="ECO:0000256" key="7">
    <source>
        <dbReference type="SAM" id="Phobius"/>
    </source>
</evidence>
<dbReference type="InterPro" id="IPR049326">
    <property type="entry name" value="Rhodopsin_dom_fungi"/>
</dbReference>
<feature type="transmembrane region" description="Helical" evidence="7">
    <location>
        <begin position="182"/>
        <end position="204"/>
    </location>
</feature>
<dbReference type="PANTHER" id="PTHR33048:SF110">
    <property type="entry name" value="UBID FAMILY DECARBOXYLASE"/>
    <property type="match status" value="1"/>
</dbReference>
<evidence type="ECO:0000256" key="1">
    <source>
        <dbReference type="ARBA" id="ARBA00004141"/>
    </source>
</evidence>
<evidence type="ECO:0000256" key="5">
    <source>
        <dbReference type="ARBA" id="ARBA00038359"/>
    </source>
</evidence>
<dbReference type="AlphaFoldDB" id="A0AAE0HXU7"/>
<comment type="subcellular location">
    <subcellularLocation>
        <location evidence="1">Membrane</location>
        <topology evidence="1">Multi-pass membrane protein</topology>
    </subcellularLocation>
</comment>
<evidence type="ECO:0000313" key="10">
    <source>
        <dbReference type="Proteomes" id="UP001283341"/>
    </source>
</evidence>
<feature type="transmembrane region" description="Helical" evidence="7">
    <location>
        <begin position="216"/>
        <end position="238"/>
    </location>
</feature>
<evidence type="ECO:0000256" key="2">
    <source>
        <dbReference type="ARBA" id="ARBA00022692"/>
    </source>
</evidence>
<dbReference type="Proteomes" id="UP001283341">
    <property type="component" value="Unassembled WGS sequence"/>
</dbReference>
<evidence type="ECO:0000313" key="9">
    <source>
        <dbReference type="EMBL" id="KAK3314594.1"/>
    </source>
</evidence>
<comment type="similarity">
    <text evidence="5">Belongs to the SAT4 family.</text>
</comment>
<feature type="domain" description="Rhodopsin" evidence="8">
    <location>
        <begin position="43"/>
        <end position="274"/>
    </location>
</feature>
<reference evidence="9" key="1">
    <citation type="journal article" date="2023" name="Mol. Phylogenet. Evol.">
        <title>Genome-scale phylogeny and comparative genomics of the fungal order Sordariales.</title>
        <authorList>
            <person name="Hensen N."/>
            <person name="Bonometti L."/>
            <person name="Westerberg I."/>
            <person name="Brannstrom I.O."/>
            <person name="Guillou S."/>
            <person name="Cros-Aarteil S."/>
            <person name="Calhoun S."/>
            <person name="Haridas S."/>
            <person name="Kuo A."/>
            <person name="Mondo S."/>
            <person name="Pangilinan J."/>
            <person name="Riley R."/>
            <person name="LaButti K."/>
            <person name="Andreopoulos B."/>
            <person name="Lipzen A."/>
            <person name="Chen C."/>
            <person name="Yan M."/>
            <person name="Daum C."/>
            <person name="Ng V."/>
            <person name="Clum A."/>
            <person name="Steindorff A."/>
            <person name="Ohm R.A."/>
            <person name="Martin F."/>
            <person name="Silar P."/>
            <person name="Natvig D.O."/>
            <person name="Lalanne C."/>
            <person name="Gautier V."/>
            <person name="Ament-Velasquez S.L."/>
            <person name="Kruys A."/>
            <person name="Hutchinson M.I."/>
            <person name="Powell A.J."/>
            <person name="Barry K."/>
            <person name="Miller A.N."/>
            <person name="Grigoriev I.V."/>
            <person name="Debuchy R."/>
            <person name="Gladieux P."/>
            <person name="Hiltunen Thoren M."/>
            <person name="Johannesson H."/>
        </authorList>
    </citation>
    <scope>NUCLEOTIDE SEQUENCE</scope>
    <source>
        <strain evidence="9">CBS 118394</strain>
    </source>
</reference>
<feature type="transmembrane region" description="Helical" evidence="7">
    <location>
        <begin position="6"/>
        <end position="25"/>
    </location>
</feature>
<proteinExistence type="inferred from homology"/>
<keyword evidence="3 7" id="KW-1133">Transmembrane helix</keyword>
<reference evidence="9" key="2">
    <citation type="submission" date="2023-06" db="EMBL/GenBank/DDBJ databases">
        <authorList>
            <consortium name="Lawrence Berkeley National Laboratory"/>
            <person name="Haridas S."/>
            <person name="Hensen N."/>
            <person name="Bonometti L."/>
            <person name="Westerberg I."/>
            <person name="Brannstrom I.O."/>
            <person name="Guillou S."/>
            <person name="Cros-Aarteil S."/>
            <person name="Calhoun S."/>
            <person name="Kuo A."/>
            <person name="Mondo S."/>
            <person name="Pangilinan J."/>
            <person name="Riley R."/>
            <person name="Labutti K."/>
            <person name="Andreopoulos B."/>
            <person name="Lipzen A."/>
            <person name="Chen C."/>
            <person name="Yanf M."/>
            <person name="Daum C."/>
            <person name="Ng V."/>
            <person name="Clum A."/>
            <person name="Steindorff A."/>
            <person name="Ohm R."/>
            <person name="Martin F."/>
            <person name="Silar P."/>
            <person name="Natvig D."/>
            <person name="Lalanne C."/>
            <person name="Gautier V."/>
            <person name="Ament-Velasquez S.L."/>
            <person name="Kruys A."/>
            <person name="Hutchinson M.I."/>
            <person name="Powell A.J."/>
            <person name="Barry K."/>
            <person name="Miller A.N."/>
            <person name="Grigoriev I.V."/>
            <person name="Debuchy R."/>
            <person name="Gladieux P."/>
            <person name="Thoren M.H."/>
            <person name="Johannesson H."/>
        </authorList>
    </citation>
    <scope>NUCLEOTIDE SEQUENCE</scope>
    <source>
        <strain evidence="9">CBS 118394</strain>
    </source>
</reference>
<evidence type="ECO:0000256" key="6">
    <source>
        <dbReference type="SAM" id="MobiDB-lite"/>
    </source>
</evidence>
<organism evidence="9 10">
    <name type="scientific">Apodospora peruviana</name>
    <dbReference type="NCBI Taxonomy" id="516989"/>
    <lineage>
        <taxon>Eukaryota</taxon>
        <taxon>Fungi</taxon>
        <taxon>Dikarya</taxon>
        <taxon>Ascomycota</taxon>
        <taxon>Pezizomycotina</taxon>
        <taxon>Sordariomycetes</taxon>
        <taxon>Sordariomycetidae</taxon>
        <taxon>Sordariales</taxon>
        <taxon>Lasiosphaeriaceae</taxon>
        <taxon>Apodospora</taxon>
    </lineage>
</organism>
<dbReference type="EMBL" id="JAUEDM010000006">
    <property type="protein sequence ID" value="KAK3314594.1"/>
    <property type="molecule type" value="Genomic_DNA"/>
</dbReference>
<keyword evidence="2 7" id="KW-0812">Transmembrane</keyword>